<evidence type="ECO:0000313" key="6">
    <source>
        <dbReference type="Proteomes" id="UP000095746"/>
    </source>
</evidence>
<evidence type="ECO:0000313" key="5">
    <source>
        <dbReference type="EMBL" id="CUN61635.1"/>
    </source>
</evidence>
<gene>
    <name evidence="5" type="ORF">ERS852411_00197</name>
</gene>
<dbReference type="Proteomes" id="UP000095746">
    <property type="component" value="Unassembled WGS sequence"/>
</dbReference>
<protein>
    <submittedName>
        <fullName evidence="5">Uncharacterized protein</fullName>
    </submittedName>
</protein>
<proteinExistence type="predicted"/>
<organism evidence="5 6">
    <name type="scientific">Flavonifractor plautii</name>
    <name type="common">Fusobacterium plautii</name>
    <dbReference type="NCBI Taxonomy" id="292800"/>
    <lineage>
        <taxon>Bacteria</taxon>
        <taxon>Bacillati</taxon>
        <taxon>Bacillota</taxon>
        <taxon>Clostridia</taxon>
        <taxon>Eubacteriales</taxon>
        <taxon>Oscillospiraceae</taxon>
        <taxon>Flavonifractor</taxon>
    </lineage>
</organism>
<dbReference type="AlphaFoldDB" id="A0A173YF55"/>
<accession>A0A173YF55</accession>
<feature type="compositionally biased region" description="Polar residues" evidence="1">
    <location>
        <begin position="391"/>
        <end position="400"/>
    </location>
</feature>
<dbReference type="Pfam" id="PF26613">
    <property type="entry name" value="DUF8193"/>
    <property type="match status" value="1"/>
</dbReference>
<evidence type="ECO:0000259" key="4">
    <source>
        <dbReference type="Pfam" id="PF26615"/>
    </source>
</evidence>
<feature type="domain" description="DUF8194" evidence="3">
    <location>
        <begin position="288"/>
        <end position="377"/>
    </location>
</feature>
<name>A0A173YF55_FLAPL</name>
<evidence type="ECO:0000259" key="2">
    <source>
        <dbReference type="Pfam" id="PF26613"/>
    </source>
</evidence>
<sequence>MTLGTGVRHFCRTLFMLFFKNQQTGGALLKRIFAFFLSFLLILGICPMSALADTGGSGNVDGGGGSMGQGTSQNSWNPGMDGVRITVVDAESGQPVSTPFDLTNKNPTIKIHFGKISKIQYSRGTGISPTTGNYDYYTPAQAMPRIISTGSTKASIETIKKYFCSEYAVELVAQQTGINYDELIGGEYKLLLEPMAYFKHNGVMYAMTAHEAALYDNQTGGALRRTMTSLTHKNLPLAMYLEYSDLGFAAYSGPANKTCSNDTIIAYLGMGIVRFEEQPPEQPEPTDYDYEYRVDTDVITPVTLYAGSEINPDGPATVTFTIKGSTYRMRNIVIPEGDSQLAWVKWHTPSEPQDITITVRTNRGTLSQTTIKAKVVDLSGNDPPDPKATDTAGSWRSSGVPSREEKSYAAWSVWWAQWHPYWVWHSTGDDDGYWVDEGWYDFFRDNYSASMTATTRIEPDEKVPTAAGNTMKSGYGVSNTVTATVSTSAPMSHYTYGQTAVSYFPEFNYTTYWRLLDRLSSGRTARFQFAENIYSTYKQRVHFSPVWFPDGSYTVNTHVMDIWTPAGMLCANLTDSVTISGSLYDDWHIAPGNP</sequence>
<dbReference type="EMBL" id="CYZT01000005">
    <property type="protein sequence ID" value="CUN61635.1"/>
    <property type="molecule type" value="Genomic_DNA"/>
</dbReference>
<dbReference type="InterPro" id="IPR058508">
    <property type="entry name" value="DUF8195"/>
</dbReference>
<dbReference type="InterPro" id="IPR058507">
    <property type="entry name" value="DUF8194"/>
</dbReference>
<dbReference type="Pfam" id="PF26614">
    <property type="entry name" value="DUF8194"/>
    <property type="match status" value="1"/>
</dbReference>
<feature type="domain" description="DUF8195" evidence="4">
    <location>
        <begin position="381"/>
        <end position="587"/>
    </location>
</feature>
<feature type="domain" description="DUF8193" evidence="2">
    <location>
        <begin position="56"/>
        <end position="274"/>
    </location>
</feature>
<dbReference type="InterPro" id="IPR058506">
    <property type="entry name" value="DUF8193"/>
</dbReference>
<evidence type="ECO:0000259" key="3">
    <source>
        <dbReference type="Pfam" id="PF26614"/>
    </source>
</evidence>
<reference evidence="5 6" key="1">
    <citation type="submission" date="2015-09" db="EMBL/GenBank/DDBJ databases">
        <authorList>
            <consortium name="Pathogen Informatics"/>
        </authorList>
    </citation>
    <scope>NUCLEOTIDE SEQUENCE [LARGE SCALE GENOMIC DNA]</scope>
    <source>
        <strain evidence="5 6">2789STDY5608854</strain>
    </source>
</reference>
<dbReference type="Pfam" id="PF26615">
    <property type="entry name" value="DUF8195"/>
    <property type="match status" value="1"/>
</dbReference>
<evidence type="ECO:0000256" key="1">
    <source>
        <dbReference type="SAM" id="MobiDB-lite"/>
    </source>
</evidence>
<feature type="region of interest" description="Disordered" evidence="1">
    <location>
        <begin position="377"/>
        <end position="400"/>
    </location>
</feature>